<sequence length="175" mass="19643">MTDTHSYLLSLSVRIVGAHVANNHVGPDVIPNMIRNVYRTLATLGDETAETHSDKEYILKESKANGSDSSNLKQTKKNNPYVHPTYGQTVFGDHLICMEDGLSMKMLKRHLQTVHRMSPEDYRAKWGLPDDYPMVAKDYAKLRSDLALQSGLGLKPEDRPAKPGKTRKGRRSPGR</sequence>
<dbReference type="OrthoDB" id="9809693at2"/>
<dbReference type="InterPro" id="IPR041920">
    <property type="entry name" value="ROS/MUCR_sf"/>
</dbReference>
<name>A0A2S6N690_RHOGL</name>
<feature type="region of interest" description="Disordered" evidence="2">
    <location>
        <begin position="62"/>
        <end position="81"/>
    </location>
</feature>
<evidence type="ECO:0000256" key="1">
    <source>
        <dbReference type="ARBA" id="ARBA00007031"/>
    </source>
</evidence>
<accession>A0A2S6N690</accession>
<dbReference type="GO" id="GO:0008270">
    <property type="term" value="F:zinc ion binding"/>
    <property type="evidence" value="ECO:0007669"/>
    <property type="project" value="InterPro"/>
</dbReference>
<dbReference type="Gene3D" id="1.10.10.1550">
    <property type="entry name" value="ROS/MUCR transcriptional regulator protein"/>
    <property type="match status" value="1"/>
</dbReference>
<dbReference type="GO" id="GO:0003677">
    <property type="term" value="F:DNA binding"/>
    <property type="evidence" value="ECO:0007669"/>
    <property type="project" value="InterPro"/>
</dbReference>
<dbReference type="InterPro" id="IPR008807">
    <property type="entry name" value="ROS_MUCR"/>
</dbReference>
<evidence type="ECO:0000313" key="3">
    <source>
        <dbReference type="EMBL" id="PPQ30136.1"/>
    </source>
</evidence>
<dbReference type="Pfam" id="PF05443">
    <property type="entry name" value="ROS_MUCR"/>
    <property type="match status" value="1"/>
</dbReference>
<gene>
    <name evidence="3" type="ORF">CCS01_19750</name>
</gene>
<feature type="compositionally biased region" description="Basic residues" evidence="2">
    <location>
        <begin position="162"/>
        <end position="175"/>
    </location>
</feature>
<organism evidence="3 4">
    <name type="scientific">Rhodopila globiformis</name>
    <name type="common">Rhodopseudomonas globiformis</name>
    <dbReference type="NCBI Taxonomy" id="1071"/>
    <lineage>
        <taxon>Bacteria</taxon>
        <taxon>Pseudomonadati</taxon>
        <taxon>Pseudomonadota</taxon>
        <taxon>Alphaproteobacteria</taxon>
        <taxon>Acetobacterales</taxon>
        <taxon>Acetobacteraceae</taxon>
        <taxon>Rhodopila</taxon>
    </lineage>
</organism>
<comment type="similarity">
    <text evidence="1">Belongs to the ros/MucR family.</text>
</comment>
<protein>
    <recommendedName>
        <fullName evidence="5">MucR family transcriptional regulator</fullName>
    </recommendedName>
</protein>
<comment type="caution">
    <text evidence="3">The sequence shown here is derived from an EMBL/GenBank/DDBJ whole genome shotgun (WGS) entry which is preliminary data.</text>
</comment>
<dbReference type="EMBL" id="NHRY01000216">
    <property type="protein sequence ID" value="PPQ30136.1"/>
    <property type="molecule type" value="Genomic_DNA"/>
</dbReference>
<dbReference type="Proteomes" id="UP000239724">
    <property type="component" value="Unassembled WGS sequence"/>
</dbReference>
<dbReference type="RefSeq" id="WP_104520541.1">
    <property type="nucleotide sequence ID" value="NZ_NHRY01000216.1"/>
</dbReference>
<proteinExistence type="inferred from homology"/>
<feature type="region of interest" description="Disordered" evidence="2">
    <location>
        <begin position="149"/>
        <end position="175"/>
    </location>
</feature>
<evidence type="ECO:0008006" key="5">
    <source>
        <dbReference type="Google" id="ProtNLM"/>
    </source>
</evidence>
<dbReference type="GO" id="GO:0006355">
    <property type="term" value="P:regulation of DNA-templated transcription"/>
    <property type="evidence" value="ECO:0007669"/>
    <property type="project" value="InterPro"/>
</dbReference>
<dbReference type="AlphaFoldDB" id="A0A2S6N690"/>
<evidence type="ECO:0000313" key="4">
    <source>
        <dbReference type="Proteomes" id="UP000239724"/>
    </source>
</evidence>
<keyword evidence="4" id="KW-1185">Reference proteome</keyword>
<feature type="compositionally biased region" description="Polar residues" evidence="2">
    <location>
        <begin position="64"/>
        <end position="73"/>
    </location>
</feature>
<evidence type="ECO:0000256" key="2">
    <source>
        <dbReference type="SAM" id="MobiDB-lite"/>
    </source>
</evidence>
<reference evidence="3 4" key="1">
    <citation type="journal article" date="2018" name="Arch. Microbiol.">
        <title>New insights into the metabolic potential of the phototrophic purple bacterium Rhodopila globiformis DSM 161(T) from its draft genome sequence and evidence for a vanadium-dependent nitrogenase.</title>
        <authorList>
            <person name="Imhoff J.F."/>
            <person name="Rahn T."/>
            <person name="Kunzel S."/>
            <person name="Neulinger S.C."/>
        </authorList>
    </citation>
    <scope>NUCLEOTIDE SEQUENCE [LARGE SCALE GENOMIC DNA]</scope>
    <source>
        <strain evidence="3 4">DSM 161</strain>
    </source>
</reference>